<dbReference type="InterPro" id="IPR009050">
    <property type="entry name" value="Globin-like_sf"/>
</dbReference>
<dbReference type="Gene3D" id="6.10.140.2110">
    <property type="match status" value="1"/>
</dbReference>
<dbReference type="Pfam" id="PF00042">
    <property type="entry name" value="Globin"/>
    <property type="match status" value="1"/>
</dbReference>
<dbReference type="GO" id="GO:0046872">
    <property type="term" value="F:metal ion binding"/>
    <property type="evidence" value="ECO:0007669"/>
    <property type="project" value="UniProtKB-KW"/>
</dbReference>
<dbReference type="GO" id="GO:0019825">
    <property type="term" value="F:oxygen binding"/>
    <property type="evidence" value="ECO:0007669"/>
    <property type="project" value="UniProtKB-UniRule"/>
</dbReference>
<sequence length="153" mass="17482">MALSDQEWHHILHVWEKVEADLTGHGHAVLIRLFHDDPDALKFFERFKHMKPDELQHSEDVKKHGNTVFTALGKIIKKKGHHEAELKPLAKSHATVHKIPIKQLEHISAKIIDVLKEKHPADFGADGQAAMKKFLDMFCHEMAAGYKEHGFHG</sequence>
<dbReference type="InterPro" id="IPR002335">
    <property type="entry name" value="Myoglobin"/>
</dbReference>
<gene>
    <name evidence="17" type="primary">MB</name>
</gene>
<evidence type="ECO:0000256" key="11">
    <source>
        <dbReference type="ARBA" id="ARBA00048118"/>
    </source>
</evidence>
<dbReference type="InterPro" id="IPR000971">
    <property type="entry name" value="Globin"/>
</dbReference>
<dbReference type="Proteomes" id="UP000515156">
    <property type="component" value="Chromosome 1"/>
</dbReference>
<keyword evidence="4 13" id="KW-0349">Heme</keyword>
<evidence type="ECO:0000256" key="12">
    <source>
        <dbReference type="ARBA" id="ARBA00049931"/>
    </source>
</evidence>
<keyword evidence="2 13" id="KW-0813">Transport</keyword>
<evidence type="ECO:0000256" key="8">
    <source>
        <dbReference type="ARBA" id="ARBA00023004"/>
    </source>
</evidence>
<evidence type="ECO:0000313" key="16">
    <source>
        <dbReference type="Proteomes" id="UP000515156"/>
    </source>
</evidence>
<dbReference type="InParanoid" id="A0A6P7YCT3"/>
<dbReference type="GO" id="GO:0005344">
    <property type="term" value="F:oxygen carrier activity"/>
    <property type="evidence" value="ECO:0007669"/>
    <property type="project" value="UniProtKB-UniRule"/>
</dbReference>
<comment type="catalytic activity">
    <reaction evidence="12">
        <text>H2O2 + AH2 = A + 2 H2O</text>
        <dbReference type="Rhea" id="RHEA:30275"/>
        <dbReference type="ChEBI" id="CHEBI:13193"/>
        <dbReference type="ChEBI" id="CHEBI:15377"/>
        <dbReference type="ChEBI" id="CHEBI:16240"/>
        <dbReference type="ChEBI" id="CHEBI:17499"/>
    </reaction>
</comment>
<comment type="catalytic activity">
    <reaction evidence="11">
        <text>Fe(III)-heme b-[protein] + nitric oxide + H2O = Fe(II)-heme b-[protein] + nitrite + 2 H(+)</text>
        <dbReference type="Rhea" id="RHEA:77711"/>
        <dbReference type="Rhea" id="RHEA-COMP:18975"/>
        <dbReference type="Rhea" id="RHEA-COMP:18976"/>
        <dbReference type="ChEBI" id="CHEBI:15377"/>
        <dbReference type="ChEBI" id="CHEBI:15378"/>
        <dbReference type="ChEBI" id="CHEBI:16301"/>
        <dbReference type="ChEBI" id="CHEBI:16480"/>
        <dbReference type="ChEBI" id="CHEBI:55376"/>
        <dbReference type="ChEBI" id="CHEBI:60344"/>
    </reaction>
    <physiologicalReaction direction="right-to-left" evidence="11">
        <dbReference type="Rhea" id="RHEA:77713"/>
    </physiologicalReaction>
</comment>
<organism evidence="16 17">
    <name type="scientific">Microcaecilia unicolor</name>
    <dbReference type="NCBI Taxonomy" id="1415580"/>
    <lineage>
        <taxon>Eukaryota</taxon>
        <taxon>Metazoa</taxon>
        <taxon>Chordata</taxon>
        <taxon>Craniata</taxon>
        <taxon>Vertebrata</taxon>
        <taxon>Euteleostomi</taxon>
        <taxon>Amphibia</taxon>
        <taxon>Gymnophiona</taxon>
        <taxon>Siphonopidae</taxon>
        <taxon>Microcaecilia</taxon>
    </lineage>
</organism>
<protein>
    <recommendedName>
        <fullName evidence="14">Myoglobin</fullName>
    </recommendedName>
</protein>
<dbReference type="GO" id="GO:0016528">
    <property type="term" value="C:sarcoplasm"/>
    <property type="evidence" value="ECO:0007669"/>
    <property type="project" value="UniProtKB-SubCell"/>
</dbReference>
<keyword evidence="8 14" id="KW-0408">Iron</keyword>
<dbReference type="GO" id="GO:0070062">
    <property type="term" value="C:extracellular exosome"/>
    <property type="evidence" value="ECO:0007669"/>
    <property type="project" value="TreeGrafter"/>
</dbReference>
<keyword evidence="5 13" id="KW-0561">Oxygen transport</keyword>
<keyword evidence="3" id="KW-0963">Cytoplasm</keyword>
<name>A0A6P7YCT3_9AMPH</name>
<dbReference type="KEGG" id="muo:115472658"/>
<keyword evidence="7" id="KW-0560">Oxidoreductase</keyword>
<dbReference type="SUPFAM" id="SSF46458">
    <property type="entry name" value="Globin-like"/>
    <property type="match status" value="1"/>
</dbReference>
<dbReference type="PANTHER" id="PTHR47132:SF1">
    <property type="entry name" value="MYOGLOBIN"/>
    <property type="match status" value="1"/>
</dbReference>
<keyword evidence="16" id="KW-1185">Reference proteome</keyword>
<dbReference type="RefSeq" id="XP_030062858.1">
    <property type="nucleotide sequence ID" value="XM_030206998.1"/>
</dbReference>
<dbReference type="OrthoDB" id="6344802at2759"/>
<evidence type="ECO:0000256" key="13">
    <source>
        <dbReference type="RuleBase" id="RU000356"/>
    </source>
</evidence>
<comment type="subcellular location">
    <subcellularLocation>
        <location evidence="10">Cytoplasm</location>
        <location evidence="10">Sarcoplasm</location>
    </subcellularLocation>
</comment>
<comment type="similarity">
    <text evidence="1 13">Belongs to the globin family.</text>
</comment>
<evidence type="ECO:0000259" key="15">
    <source>
        <dbReference type="PROSITE" id="PS01033"/>
    </source>
</evidence>
<evidence type="ECO:0000256" key="3">
    <source>
        <dbReference type="ARBA" id="ARBA00022490"/>
    </source>
</evidence>
<dbReference type="PROSITE" id="PS01033">
    <property type="entry name" value="GLOBIN"/>
    <property type="match status" value="1"/>
</dbReference>
<evidence type="ECO:0000256" key="4">
    <source>
        <dbReference type="ARBA" id="ARBA00022617"/>
    </source>
</evidence>
<evidence type="ECO:0000256" key="9">
    <source>
        <dbReference type="ARBA" id="ARBA00023179"/>
    </source>
</evidence>
<comment type="function">
    <text evidence="14">Monomeric heme protein which primary function is to store oxygen and facilitate its diffusion within muscle tissues. Reversibly binds oxygen through a pentacoordinated heme iron and enables its timely and efficient release as needed during periods of heightened demand. Depending on the oxidative conditions of tissues and cells, and in addition to its ability to bind oxygen, it also has a nitrite reductase activity whereby it regulates the production of bioactive nitric oxide. Under stress conditions, like hypoxia and anoxia, it also protects cells against reactive oxygen species thanks to its pseudoperoxidase activity.</text>
</comment>
<dbReference type="GO" id="GO:0020037">
    <property type="term" value="F:heme binding"/>
    <property type="evidence" value="ECO:0007669"/>
    <property type="project" value="UniProtKB-UniRule"/>
</dbReference>
<dbReference type="PRINTS" id="PR00613">
    <property type="entry name" value="MYOGLOBIN"/>
</dbReference>
<keyword evidence="9 14" id="KW-0514">Muscle protein</keyword>
<feature type="domain" description="Globin" evidence="15">
    <location>
        <begin position="2"/>
        <end position="147"/>
    </location>
</feature>
<dbReference type="GeneID" id="115472658"/>
<evidence type="ECO:0000256" key="7">
    <source>
        <dbReference type="ARBA" id="ARBA00023002"/>
    </source>
</evidence>
<evidence type="ECO:0000256" key="6">
    <source>
        <dbReference type="ARBA" id="ARBA00022723"/>
    </source>
</evidence>
<dbReference type="Gene3D" id="6.10.140.2100">
    <property type="match status" value="1"/>
</dbReference>
<dbReference type="FunCoup" id="A0A6P7YCT3">
    <property type="interactions" value="165"/>
</dbReference>
<accession>A0A6P7YCT3</accession>
<dbReference type="GO" id="GO:0016491">
    <property type="term" value="F:oxidoreductase activity"/>
    <property type="evidence" value="ECO:0007669"/>
    <property type="project" value="UniProtKB-KW"/>
</dbReference>
<evidence type="ECO:0000256" key="10">
    <source>
        <dbReference type="ARBA" id="ARBA00044498"/>
    </source>
</evidence>
<dbReference type="SMR" id="A0A6P7YCT3"/>
<dbReference type="AlphaFoldDB" id="A0A6P7YCT3"/>
<dbReference type="PANTHER" id="PTHR47132">
    <property type="entry name" value="MYOGLOBIN"/>
    <property type="match status" value="1"/>
</dbReference>
<proteinExistence type="inferred from homology"/>
<evidence type="ECO:0000256" key="2">
    <source>
        <dbReference type="ARBA" id="ARBA00022448"/>
    </source>
</evidence>
<evidence type="ECO:0000256" key="5">
    <source>
        <dbReference type="ARBA" id="ARBA00022621"/>
    </source>
</evidence>
<evidence type="ECO:0000256" key="1">
    <source>
        <dbReference type="ARBA" id="ARBA00008705"/>
    </source>
</evidence>
<evidence type="ECO:0000256" key="14">
    <source>
        <dbReference type="RuleBase" id="RU251113"/>
    </source>
</evidence>
<keyword evidence="6 14" id="KW-0479">Metal-binding</keyword>
<evidence type="ECO:0000313" key="17">
    <source>
        <dbReference type="RefSeq" id="XP_030062858.1"/>
    </source>
</evidence>
<dbReference type="CTD" id="4151"/>
<reference evidence="17" key="1">
    <citation type="submission" date="2025-08" db="UniProtKB">
        <authorList>
            <consortium name="RefSeq"/>
        </authorList>
    </citation>
    <scope>IDENTIFICATION</scope>
</reference>